<gene>
    <name evidence="1" type="ORF">E2C01_078821</name>
</gene>
<keyword evidence="2" id="KW-1185">Reference proteome</keyword>
<organism evidence="1 2">
    <name type="scientific">Portunus trituberculatus</name>
    <name type="common">Swimming crab</name>
    <name type="synonym">Neptunus trituberculatus</name>
    <dbReference type="NCBI Taxonomy" id="210409"/>
    <lineage>
        <taxon>Eukaryota</taxon>
        <taxon>Metazoa</taxon>
        <taxon>Ecdysozoa</taxon>
        <taxon>Arthropoda</taxon>
        <taxon>Crustacea</taxon>
        <taxon>Multicrustacea</taxon>
        <taxon>Malacostraca</taxon>
        <taxon>Eumalacostraca</taxon>
        <taxon>Eucarida</taxon>
        <taxon>Decapoda</taxon>
        <taxon>Pleocyemata</taxon>
        <taxon>Brachyura</taxon>
        <taxon>Eubrachyura</taxon>
        <taxon>Portunoidea</taxon>
        <taxon>Portunidae</taxon>
        <taxon>Portuninae</taxon>
        <taxon>Portunus</taxon>
    </lineage>
</organism>
<proteinExistence type="predicted"/>
<evidence type="ECO:0000313" key="1">
    <source>
        <dbReference type="EMBL" id="MPC84096.1"/>
    </source>
</evidence>
<name>A0A5B7IR55_PORTR</name>
<accession>A0A5B7IR55</accession>
<dbReference type="Proteomes" id="UP000324222">
    <property type="component" value="Unassembled WGS sequence"/>
</dbReference>
<dbReference type="EMBL" id="VSRR010064394">
    <property type="protein sequence ID" value="MPC84096.1"/>
    <property type="molecule type" value="Genomic_DNA"/>
</dbReference>
<evidence type="ECO:0000313" key="2">
    <source>
        <dbReference type="Proteomes" id="UP000324222"/>
    </source>
</evidence>
<reference evidence="1 2" key="1">
    <citation type="submission" date="2019-05" db="EMBL/GenBank/DDBJ databases">
        <title>Another draft genome of Portunus trituberculatus and its Hox gene families provides insights of decapod evolution.</title>
        <authorList>
            <person name="Jeong J.-H."/>
            <person name="Song I."/>
            <person name="Kim S."/>
            <person name="Choi T."/>
            <person name="Kim D."/>
            <person name="Ryu S."/>
            <person name="Kim W."/>
        </authorList>
    </citation>
    <scope>NUCLEOTIDE SEQUENCE [LARGE SCALE GENOMIC DNA]</scope>
    <source>
        <tissue evidence="1">Muscle</tissue>
    </source>
</reference>
<protein>
    <submittedName>
        <fullName evidence="1">Uncharacterized protein</fullName>
    </submittedName>
</protein>
<dbReference type="AlphaFoldDB" id="A0A5B7IR55"/>
<comment type="caution">
    <text evidence="1">The sequence shown here is derived from an EMBL/GenBank/DDBJ whole genome shotgun (WGS) entry which is preliminary data.</text>
</comment>
<sequence>MSRPGSCTSKLCWSARTSLTSNYTRRLSGHSPQKWSLVCSVLSNLPEANRYGALKSAITGAFGRSRDACFVALD</sequence>